<dbReference type="PANTHER" id="PTHR39175">
    <property type="entry name" value="FAMILY PROTEIN, PUTATIVE (AFU_ORTHOLOGUE AFUA_3G15060)-RELATED"/>
    <property type="match status" value="1"/>
</dbReference>
<dbReference type="Proteomes" id="UP000029839">
    <property type="component" value="Unassembled WGS sequence"/>
</dbReference>
<gene>
    <name evidence="2" type="ORF">N868_14370</name>
</gene>
<dbReference type="InterPro" id="IPR004360">
    <property type="entry name" value="Glyas_Fos-R_dOase_dom"/>
</dbReference>
<dbReference type="OrthoDB" id="9813630at2"/>
<keyword evidence="3" id="KW-1185">Reference proteome</keyword>
<evidence type="ECO:0000259" key="1">
    <source>
        <dbReference type="PROSITE" id="PS51819"/>
    </source>
</evidence>
<name>A0A0A0BRQ1_9CELL</name>
<reference evidence="2 3" key="1">
    <citation type="submission" date="2013-08" db="EMBL/GenBank/DDBJ databases">
        <title>Genome sequencing of Cellulomonas carbonis T26.</title>
        <authorList>
            <person name="Chen F."/>
            <person name="Li Y."/>
            <person name="Wang G."/>
        </authorList>
    </citation>
    <scope>NUCLEOTIDE SEQUENCE [LARGE SCALE GENOMIC DNA]</scope>
    <source>
        <strain evidence="2 3">T26</strain>
    </source>
</reference>
<organism evidence="2 3">
    <name type="scientific">Cellulomonas carbonis T26</name>
    <dbReference type="NCBI Taxonomy" id="947969"/>
    <lineage>
        <taxon>Bacteria</taxon>
        <taxon>Bacillati</taxon>
        <taxon>Actinomycetota</taxon>
        <taxon>Actinomycetes</taxon>
        <taxon>Micrococcales</taxon>
        <taxon>Cellulomonadaceae</taxon>
        <taxon>Cellulomonas</taxon>
    </lineage>
</organism>
<dbReference type="InterPro" id="IPR029068">
    <property type="entry name" value="Glyas_Bleomycin-R_OHBP_Dase"/>
</dbReference>
<dbReference type="Pfam" id="PF00903">
    <property type="entry name" value="Glyoxalase"/>
    <property type="match status" value="1"/>
</dbReference>
<reference evidence="2 3" key="2">
    <citation type="journal article" date="2015" name="Stand. Genomic Sci.">
        <title>Draft genome sequence of Cellulomonas carbonis T26(T) and comparative analysis of six Cellulomonas genomes.</title>
        <authorList>
            <person name="Zhuang W."/>
            <person name="Zhang S."/>
            <person name="Xia X."/>
            <person name="Wang G."/>
        </authorList>
    </citation>
    <scope>NUCLEOTIDE SEQUENCE [LARGE SCALE GENOMIC DNA]</scope>
    <source>
        <strain evidence="2 3">T26</strain>
    </source>
</reference>
<dbReference type="RefSeq" id="WP_043606724.1">
    <property type="nucleotide sequence ID" value="NZ_AXCY01000044.1"/>
</dbReference>
<evidence type="ECO:0000313" key="3">
    <source>
        <dbReference type="Proteomes" id="UP000029839"/>
    </source>
</evidence>
<accession>A0A0A0BRQ1</accession>
<dbReference type="PANTHER" id="PTHR39175:SF1">
    <property type="entry name" value="FAMILY PROTEIN, PUTATIVE (AFU_ORTHOLOGUE AFUA_3G15060)-RELATED"/>
    <property type="match status" value="1"/>
</dbReference>
<dbReference type="AlphaFoldDB" id="A0A0A0BRQ1"/>
<protein>
    <submittedName>
        <fullName evidence="2">Glyoxalase</fullName>
    </submittedName>
</protein>
<dbReference type="InterPro" id="IPR037523">
    <property type="entry name" value="VOC_core"/>
</dbReference>
<evidence type="ECO:0000313" key="2">
    <source>
        <dbReference type="EMBL" id="KGM10625.1"/>
    </source>
</evidence>
<dbReference type="EMBL" id="AXCY01000044">
    <property type="protein sequence ID" value="KGM10625.1"/>
    <property type="molecule type" value="Genomic_DNA"/>
</dbReference>
<dbReference type="SUPFAM" id="SSF54593">
    <property type="entry name" value="Glyoxalase/Bleomycin resistance protein/Dihydroxybiphenyl dioxygenase"/>
    <property type="match status" value="1"/>
</dbReference>
<feature type="domain" description="VOC" evidence="1">
    <location>
        <begin position="2"/>
        <end position="131"/>
    </location>
</feature>
<sequence length="140" mass="15268">MRLHHVQVGCPRGGEDDARRFYGEGLGMVEVDKPPLLAGRGGCWFRSYADDRAGGRVVAAEIHVGVDVPATPGRRAHPALVVDHVQELEDIARRLRDLGFVVDTTERHTFPGYERFHAVDAAGNRVEVMAEAGAGRSGDR</sequence>
<proteinExistence type="predicted"/>
<comment type="caution">
    <text evidence="2">The sequence shown here is derived from an EMBL/GenBank/DDBJ whole genome shotgun (WGS) entry which is preliminary data.</text>
</comment>
<dbReference type="Gene3D" id="3.10.180.10">
    <property type="entry name" value="2,3-Dihydroxybiphenyl 1,2-Dioxygenase, domain 1"/>
    <property type="match status" value="1"/>
</dbReference>
<dbReference type="PROSITE" id="PS51819">
    <property type="entry name" value="VOC"/>
    <property type="match status" value="1"/>
</dbReference>